<evidence type="ECO:0000313" key="1">
    <source>
        <dbReference type="EMBL" id="KAH7907485.1"/>
    </source>
</evidence>
<reference evidence="1" key="1">
    <citation type="journal article" date="2021" name="New Phytol.">
        <title>Evolutionary innovations through gain and loss of genes in the ectomycorrhizal Boletales.</title>
        <authorList>
            <person name="Wu G."/>
            <person name="Miyauchi S."/>
            <person name="Morin E."/>
            <person name="Kuo A."/>
            <person name="Drula E."/>
            <person name="Varga T."/>
            <person name="Kohler A."/>
            <person name="Feng B."/>
            <person name="Cao Y."/>
            <person name="Lipzen A."/>
            <person name="Daum C."/>
            <person name="Hundley H."/>
            <person name="Pangilinan J."/>
            <person name="Johnson J."/>
            <person name="Barry K."/>
            <person name="LaButti K."/>
            <person name="Ng V."/>
            <person name="Ahrendt S."/>
            <person name="Min B."/>
            <person name="Choi I.G."/>
            <person name="Park H."/>
            <person name="Plett J.M."/>
            <person name="Magnuson J."/>
            <person name="Spatafora J.W."/>
            <person name="Nagy L.G."/>
            <person name="Henrissat B."/>
            <person name="Grigoriev I.V."/>
            <person name="Yang Z.L."/>
            <person name="Xu J."/>
            <person name="Martin F.M."/>
        </authorList>
    </citation>
    <scope>NUCLEOTIDE SEQUENCE</scope>
    <source>
        <strain evidence="1">ATCC 28755</strain>
    </source>
</reference>
<sequence>MSSALQLRTGWSMIPVSCISATMFVVVHMLWAYVSTLINHTTDWNFSDAASLIRLYVKLIFLVPTESQSDALEVTTPSRGGVSFWSGKGIRNSGKIMPSRRLFCDFIGY</sequence>
<organism evidence="1 2">
    <name type="scientific">Hygrophoropsis aurantiaca</name>
    <dbReference type="NCBI Taxonomy" id="72124"/>
    <lineage>
        <taxon>Eukaryota</taxon>
        <taxon>Fungi</taxon>
        <taxon>Dikarya</taxon>
        <taxon>Basidiomycota</taxon>
        <taxon>Agaricomycotina</taxon>
        <taxon>Agaricomycetes</taxon>
        <taxon>Agaricomycetidae</taxon>
        <taxon>Boletales</taxon>
        <taxon>Coniophorineae</taxon>
        <taxon>Hygrophoropsidaceae</taxon>
        <taxon>Hygrophoropsis</taxon>
    </lineage>
</organism>
<comment type="caution">
    <text evidence="1">The sequence shown here is derived from an EMBL/GenBank/DDBJ whole genome shotgun (WGS) entry which is preliminary data.</text>
</comment>
<evidence type="ECO:0000313" key="2">
    <source>
        <dbReference type="Proteomes" id="UP000790377"/>
    </source>
</evidence>
<keyword evidence="2" id="KW-1185">Reference proteome</keyword>
<proteinExistence type="predicted"/>
<protein>
    <submittedName>
        <fullName evidence="1">Uncharacterized protein</fullName>
    </submittedName>
</protein>
<name>A0ACB8A2A7_9AGAM</name>
<dbReference type="Proteomes" id="UP000790377">
    <property type="component" value="Unassembled WGS sequence"/>
</dbReference>
<dbReference type="EMBL" id="MU267900">
    <property type="protein sequence ID" value="KAH7907485.1"/>
    <property type="molecule type" value="Genomic_DNA"/>
</dbReference>
<accession>A0ACB8A2A7</accession>
<gene>
    <name evidence="1" type="ORF">BJ138DRAFT_496496</name>
</gene>